<name>A0AAV1QT60_9ROSI</name>
<sequence length="132" mass="15452">MRGYFIKSVDSEIFLLSFWKKGLARCAVGETVNDGGWLEPARLLDFLPFHQMSEIKKMMKSRSYLHSVGVLPRVRSKIESIQGSRVDLLSDCLQLLRHMRKRSNIFSIEIPIKDKFYQGRDLKEKNNFRNSK</sequence>
<organism evidence="1 2">
    <name type="scientific">Dovyalis caffra</name>
    <dbReference type="NCBI Taxonomy" id="77055"/>
    <lineage>
        <taxon>Eukaryota</taxon>
        <taxon>Viridiplantae</taxon>
        <taxon>Streptophyta</taxon>
        <taxon>Embryophyta</taxon>
        <taxon>Tracheophyta</taxon>
        <taxon>Spermatophyta</taxon>
        <taxon>Magnoliopsida</taxon>
        <taxon>eudicotyledons</taxon>
        <taxon>Gunneridae</taxon>
        <taxon>Pentapetalae</taxon>
        <taxon>rosids</taxon>
        <taxon>fabids</taxon>
        <taxon>Malpighiales</taxon>
        <taxon>Salicaceae</taxon>
        <taxon>Flacourtieae</taxon>
        <taxon>Dovyalis</taxon>
    </lineage>
</organism>
<dbReference type="Proteomes" id="UP001314170">
    <property type="component" value="Unassembled WGS sequence"/>
</dbReference>
<accession>A0AAV1QT60</accession>
<keyword evidence="2" id="KW-1185">Reference proteome</keyword>
<evidence type="ECO:0000313" key="2">
    <source>
        <dbReference type="Proteomes" id="UP001314170"/>
    </source>
</evidence>
<dbReference type="AlphaFoldDB" id="A0AAV1QT60"/>
<comment type="caution">
    <text evidence="1">The sequence shown here is derived from an EMBL/GenBank/DDBJ whole genome shotgun (WGS) entry which is preliminary data.</text>
</comment>
<reference evidence="1 2" key="1">
    <citation type="submission" date="2024-01" db="EMBL/GenBank/DDBJ databases">
        <authorList>
            <person name="Waweru B."/>
        </authorList>
    </citation>
    <scope>NUCLEOTIDE SEQUENCE [LARGE SCALE GENOMIC DNA]</scope>
</reference>
<protein>
    <recommendedName>
        <fullName evidence="3">Maturase K</fullName>
    </recommendedName>
</protein>
<gene>
    <name evidence="1" type="ORF">DCAF_LOCUS2603</name>
</gene>
<evidence type="ECO:0008006" key="3">
    <source>
        <dbReference type="Google" id="ProtNLM"/>
    </source>
</evidence>
<evidence type="ECO:0000313" key="1">
    <source>
        <dbReference type="EMBL" id="CAK7324932.1"/>
    </source>
</evidence>
<proteinExistence type="predicted"/>
<dbReference type="EMBL" id="CAWUPB010000803">
    <property type="protein sequence ID" value="CAK7324932.1"/>
    <property type="molecule type" value="Genomic_DNA"/>
</dbReference>